<accession>A0A9W4UBD3</accession>
<organism evidence="1 2">
    <name type="scientific">Periconia digitata</name>
    <dbReference type="NCBI Taxonomy" id="1303443"/>
    <lineage>
        <taxon>Eukaryota</taxon>
        <taxon>Fungi</taxon>
        <taxon>Dikarya</taxon>
        <taxon>Ascomycota</taxon>
        <taxon>Pezizomycotina</taxon>
        <taxon>Dothideomycetes</taxon>
        <taxon>Pleosporomycetidae</taxon>
        <taxon>Pleosporales</taxon>
        <taxon>Massarineae</taxon>
        <taxon>Periconiaceae</taxon>
        <taxon>Periconia</taxon>
    </lineage>
</organism>
<proteinExistence type="predicted"/>
<dbReference type="Proteomes" id="UP001152607">
    <property type="component" value="Unassembled WGS sequence"/>
</dbReference>
<dbReference type="OrthoDB" id="3780198at2759"/>
<comment type="caution">
    <text evidence="1">The sequence shown here is derived from an EMBL/GenBank/DDBJ whole genome shotgun (WGS) entry which is preliminary data.</text>
</comment>
<keyword evidence="2" id="KW-1185">Reference proteome</keyword>
<sequence>MLMGDPAPRQVAKRVIREVIPASVQEIFLEEMSIDSSVDMQFPAPPEIRYEGNRQRCHDPDRQILVTHHNKMSSEERSRDANRFIRRVVEDMERCGIVSLATEYEPPQTRPVIIQGSDGALDLYFPYEFGGLSPDAELTPNLTLPSKTCLVDFVNKFKEQSPKGIMAKGSILTHYCVWPMPAIKRLGKSRLNFGTWEGHVYHWNAMRKFHALLERLFFFNEGSTDFKHSLRSSLVLSRMAILS</sequence>
<name>A0A9W4UBD3_9PLEO</name>
<gene>
    <name evidence="1" type="ORF">PDIGIT_LOCUS4859</name>
</gene>
<evidence type="ECO:0000313" key="2">
    <source>
        <dbReference type="Proteomes" id="UP001152607"/>
    </source>
</evidence>
<evidence type="ECO:0000313" key="1">
    <source>
        <dbReference type="EMBL" id="CAI6331830.1"/>
    </source>
</evidence>
<dbReference type="EMBL" id="CAOQHR010000003">
    <property type="protein sequence ID" value="CAI6331830.1"/>
    <property type="molecule type" value="Genomic_DNA"/>
</dbReference>
<dbReference type="AlphaFoldDB" id="A0A9W4UBD3"/>
<reference evidence="1" key="1">
    <citation type="submission" date="2023-01" db="EMBL/GenBank/DDBJ databases">
        <authorList>
            <person name="Van Ghelder C."/>
            <person name="Rancurel C."/>
        </authorList>
    </citation>
    <scope>NUCLEOTIDE SEQUENCE</scope>
    <source>
        <strain evidence="1">CNCM I-4278</strain>
    </source>
</reference>
<protein>
    <submittedName>
        <fullName evidence="1">Uncharacterized protein</fullName>
    </submittedName>
</protein>